<dbReference type="Proteomes" id="UP000178520">
    <property type="component" value="Unassembled WGS sequence"/>
</dbReference>
<evidence type="ECO:0000313" key="2">
    <source>
        <dbReference type="EMBL" id="OGM97894.1"/>
    </source>
</evidence>
<dbReference type="NCBIfam" id="TIGR02532">
    <property type="entry name" value="IV_pilin_GFxxxE"/>
    <property type="match status" value="1"/>
</dbReference>
<sequence length="185" mass="20578">MNNILNNMKPPKLATILKRWTFGRTSNGMKFQKGFTLVETLVSLVILTVVLIPILNLSDSITRVNASLQDNLIAAGLAQEGLEVVRAIRDTNWFNSRAFDSGLNDGTYQIEWNSNTLLSLNGNPVLKLDNGRYNYSTGTSTKFSRAITITKINTGELKIVSAVTWTSRGSINKSIDAELHLFNWK</sequence>
<gene>
    <name evidence="2" type="ORF">A2735_02950</name>
</gene>
<keyword evidence="1" id="KW-0812">Transmembrane</keyword>
<comment type="caution">
    <text evidence="2">The sequence shown here is derived from an EMBL/GenBank/DDBJ whole genome shotgun (WGS) entry which is preliminary data.</text>
</comment>
<evidence type="ECO:0000256" key="1">
    <source>
        <dbReference type="SAM" id="Phobius"/>
    </source>
</evidence>
<dbReference type="AlphaFoldDB" id="A0A1F8EAH2"/>
<accession>A0A1F8EAH2</accession>
<dbReference type="Pfam" id="PF07963">
    <property type="entry name" value="N_methyl"/>
    <property type="match status" value="1"/>
</dbReference>
<protein>
    <recommendedName>
        <fullName evidence="4">Prepilin-type N-terminal cleavage/methylation domain-containing protein</fullName>
    </recommendedName>
</protein>
<organism evidence="2 3">
    <name type="scientific">Candidatus Yanofskybacteria bacterium RIFCSPHIGHO2_01_FULL_41_21</name>
    <dbReference type="NCBI Taxonomy" id="1802660"/>
    <lineage>
        <taxon>Bacteria</taxon>
        <taxon>Candidatus Yanofskyibacteriota</taxon>
    </lineage>
</organism>
<keyword evidence="1" id="KW-0472">Membrane</keyword>
<evidence type="ECO:0008006" key="4">
    <source>
        <dbReference type="Google" id="ProtNLM"/>
    </source>
</evidence>
<proteinExistence type="predicted"/>
<keyword evidence="1" id="KW-1133">Transmembrane helix</keyword>
<name>A0A1F8EAH2_9BACT</name>
<dbReference type="InterPro" id="IPR012902">
    <property type="entry name" value="N_methyl_site"/>
</dbReference>
<reference evidence="2 3" key="1">
    <citation type="journal article" date="2016" name="Nat. Commun.">
        <title>Thousands of microbial genomes shed light on interconnected biogeochemical processes in an aquifer system.</title>
        <authorList>
            <person name="Anantharaman K."/>
            <person name="Brown C.T."/>
            <person name="Hug L.A."/>
            <person name="Sharon I."/>
            <person name="Castelle C.J."/>
            <person name="Probst A.J."/>
            <person name="Thomas B.C."/>
            <person name="Singh A."/>
            <person name="Wilkins M.J."/>
            <person name="Karaoz U."/>
            <person name="Brodie E.L."/>
            <person name="Williams K.H."/>
            <person name="Hubbard S.S."/>
            <person name="Banfield J.F."/>
        </authorList>
    </citation>
    <scope>NUCLEOTIDE SEQUENCE [LARGE SCALE GENOMIC DNA]</scope>
</reference>
<feature type="transmembrane region" description="Helical" evidence="1">
    <location>
        <begin position="34"/>
        <end position="55"/>
    </location>
</feature>
<evidence type="ECO:0000313" key="3">
    <source>
        <dbReference type="Proteomes" id="UP000178520"/>
    </source>
</evidence>
<dbReference type="EMBL" id="MGJA01000007">
    <property type="protein sequence ID" value="OGM97894.1"/>
    <property type="molecule type" value="Genomic_DNA"/>
</dbReference>
<dbReference type="STRING" id="1802660.A2735_02950"/>